<dbReference type="Pfam" id="PF13231">
    <property type="entry name" value="PMT_2"/>
    <property type="match status" value="1"/>
</dbReference>
<feature type="transmembrane region" description="Helical" evidence="8">
    <location>
        <begin position="360"/>
        <end position="380"/>
    </location>
</feature>
<accession>A0A2M9FZQ7</accession>
<protein>
    <submittedName>
        <fullName evidence="10">Glycosyl transferase</fullName>
    </submittedName>
</protein>
<dbReference type="PANTHER" id="PTHR33908:SF3">
    <property type="entry name" value="UNDECAPRENYL PHOSPHATE-ALPHA-4-AMINO-4-DEOXY-L-ARABINOSE ARABINOSYL TRANSFERASE"/>
    <property type="match status" value="1"/>
</dbReference>
<feature type="transmembrane region" description="Helical" evidence="8">
    <location>
        <begin position="153"/>
        <end position="170"/>
    </location>
</feature>
<feature type="transmembrane region" description="Helical" evidence="8">
    <location>
        <begin position="386"/>
        <end position="406"/>
    </location>
</feature>
<evidence type="ECO:0000313" key="10">
    <source>
        <dbReference type="EMBL" id="PJK28940.1"/>
    </source>
</evidence>
<sequence length="552" mass="58585">MAGMTPAAIINRIDAWPRRWRYGLLTLVALAFFLPGLFSIPPVDRDESRFAQATKQMLETGDLVDIRFQDQARHKKPAGIYWLQAAAVSLTGERQAIWAYRLPSLVSAVAAVLLTAAIGGMLFGPGVGFAAAAIMAAAVLLNVEARTAKTDAALLAFTLAALALMVRVIQGRARAVLSAYGFWAALGAGFLIKGPILFLPVAGLGLAESWRRRGLGWIAGLRPLTGVLLFAIVAAPWFVAIGMATDGGFFAESIGKDMLAKVAGGQESHGAPPGLYLALAPLTFWPFSLLGLLALPWIWRSRRRGEVLLLLGWALLTWVVFALTPTKLAHYVLPAYPALAILAAAALADAEPAGPRWWRWTAFVLWGLITLALAFAMPVMGIEIGLPFGAAWLAGILLLAALHAGYRLAVGGATARHLVGLGLLAMVFSGAVFGRFLPSLEPAFIAPRLVEALPARAGCERPWLASAGFTEPSLVFLTETRTVLGGGAEAADHLAAHPRCGVAAVEARQRDAFLDRLGTTGHKVVAMETVAGFNYARGRPVAITIYVSEGPQ</sequence>
<dbReference type="Proteomes" id="UP000229498">
    <property type="component" value="Unassembled WGS sequence"/>
</dbReference>
<evidence type="ECO:0000259" key="9">
    <source>
        <dbReference type="Pfam" id="PF13231"/>
    </source>
</evidence>
<dbReference type="AlphaFoldDB" id="A0A2M9FZQ7"/>
<dbReference type="PANTHER" id="PTHR33908">
    <property type="entry name" value="MANNOSYLTRANSFERASE YKCB-RELATED"/>
    <property type="match status" value="1"/>
</dbReference>
<gene>
    <name evidence="10" type="ORF">CVT23_13520</name>
</gene>
<feature type="transmembrane region" description="Helical" evidence="8">
    <location>
        <begin position="219"/>
        <end position="239"/>
    </location>
</feature>
<evidence type="ECO:0000256" key="4">
    <source>
        <dbReference type="ARBA" id="ARBA00022679"/>
    </source>
</evidence>
<evidence type="ECO:0000256" key="2">
    <source>
        <dbReference type="ARBA" id="ARBA00022475"/>
    </source>
</evidence>
<keyword evidence="2" id="KW-1003">Cell membrane</keyword>
<reference evidence="10 11" key="1">
    <citation type="submission" date="2017-11" db="EMBL/GenBank/DDBJ databases">
        <title>Draft genome sequence of Rhizobiales bacterium SY3-13.</title>
        <authorList>
            <person name="Sun C."/>
        </authorList>
    </citation>
    <scope>NUCLEOTIDE SEQUENCE [LARGE SCALE GENOMIC DNA]</scope>
    <source>
        <strain evidence="10 11">SY3-13</strain>
    </source>
</reference>
<feature type="transmembrane region" description="Helical" evidence="8">
    <location>
        <begin position="275"/>
        <end position="295"/>
    </location>
</feature>
<keyword evidence="11" id="KW-1185">Reference proteome</keyword>
<feature type="domain" description="Glycosyltransferase RgtA/B/C/D-like" evidence="9">
    <location>
        <begin position="75"/>
        <end position="238"/>
    </location>
</feature>
<keyword evidence="6 8" id="KW-1133">Transmembrane helix</keyword>
<evidence type="ECO:0000256" key="6">
    <source>
        <dbReference type="ARBA" id="ARBA00022989"/>
    </source>
</evidence>
<evidence type="ECO:0000256" key="5">
    <source>
        <dbReference type="ARBA" id="ARBA00022692"/>
    </source>
</evidence>
<comment type="caution">
    <text evidence="10">The sequence shown here is derived from an EMBL/GenBank/DDBJ whole genome shotgun (WGS) entry which is preliminary data.</text>
</comment>
<evidence type="ECO:0000313" key="11">
    <source>
        <dbReference type="Proteomes" id="UP000229498"/>
    </source>
</evidence>
<keyword evidence="7 8" id="KW-0472">Membrane</keyword>
<dbReference type="GO" id="GO:0010041">
    <property type="term" value="P:response to iron(III) ion"/>
    <property type="evidence" value="ECO:0007669"/>
    <property type="project" value="TreeGrafter"/>
</dbReference>
<organism evidence="10 11">
    <name type="scientific">Minwuia thermotolerans</name>
    <dbReference type="NCBI Taxonomy" id="2056226"/>
    <lineage>
        <taxon>Bacteria</taxon>
        <taxon>Pseudomonadati</taxon>
        <taxon>Pseudomonadota</taxon>
        <taxon>Alphaproteobacteria</taxon>
        <taxon>Minwuiales</taxon>
        <taxon>Minwuiaceae</taxon>
        <taxon>Minwuia</taxon>
    </lineage>
</organism>
<feature type="transmembrane region" description="Helical" evidence="8">
    <location>
        <begin position="331"/>
        <end position="348"/>
    </location>
</feature>
<dbReference type="RefSeq" id="WP_109794171.1">
    <property type="nucleotide sequence ID" value="NZ_PHIG01000037.1"/>
</dbReference>
<feature type="transmembrane region" description="Helical" evidence="8">
    <location>
        <begin position="418"/>
        <end position="437"/>
    </location>
</feature>
<dbReference type="OrthoDB" id="9810951at2"/>
<evidence type="ECO:0000256" key="1">
    <source>
        <dbReference type="ARBA" id="ARBA00004651"/>
    </source>
</evidence>
<dbReference type="EMBL" id="PHIG01000037">
    <property type="protein sequence ID" value="PJK28940.1"/>
    <property type="molecule type" value="Genomic_DNA"/>
</dbReference>
<keyword evidence="5 8" id="KW-0812">Transmembrane</keyword>
<keyword evidence="3" id="KW-0328">Glycosyltransferase</keyword>
<evidence type="ECO:0000256" key="8">
    <source>
        <dbReference type="SAM" id="Phobius"/>
    </source>
</evidence>
<evidence type="ECO:0000256" key="7">
    <source>
        <dbReference type="ARBA" id="ARBA00023136"/>
    </source>
</evidence>
<comment type="subcellular location">
    <subcellularLocation>
        <location evidence="1">Cell membrane</location>
        <topology evidence="1">Multi-pass membrane protein</topology>
    </subcellularLocation>
</comment>
<feature type="transmembrane region" description="Helical" evidence="8">
    <location>
        <begin position="307"/>
        <end position="325"/>
    </location>
</feature>
<proteinExistence type="predicted"/>
<dbReference type="GO" id="GO:0009103">
    <property type="term" value="P:lipopolysaccharide biosynthetic process"/>
    <property type="evidence" value="ECO:0007669"/>
    <property type="project" value="TreeGrafter"/>
</dbReference>
<feature type="transmembrane region" description="Helical" evidence="8">
    <location>
        <begin position="182"/>
        <end position="207"/>
    </location>
</feature>
<keyword evidence="4 10" id="KW-0808">Transferase</keyword>
<name>A0A2M9FZQ7_9PROT</name>
<dbReference type="InterPro" id="IPR038731">
    <property type="entry name" value="RgtA/B/C-like"/>
</dbReference>
<dbReference type="InterPro" id="IPR050297">
    <property type="entry name" value="LipidA_mod_glycosyltrf_83"/>
</dbReference>
<dbReference type="GO" id="GO:0005886">
    <property type="term" value="C:plasma membrane"/>
    <property type="evidence" value="ECO:0007669"/>
    <property type="project" value="UniProtKB-SubCell"/>
</dbReference>
<feature type="transmembrane region" description="Helical" evidence="8">
    <location>
        <begin position="108"/>
        <end position="141"/>
    </location>
</feature>
<dbReference type="GO" id="GO:0016763">
    <property type="term" value="F:pentosyltransferase activity"/>
    <property type="evidence" value="ECO:0007669"/>
    <property type="project" value="TreeGrafter"/>
</dbReference>
<evidence type="ECO:0000256" key="3">
    <source>
        <dbReference type="ARBA" id="ARBA00022676"/>
    </source>
</evidence>